<dbReference type="AlphaFoldDB" id="L0JYY6"/>
<dbReference type="Proteomes" id="UP000010878">
    <property type="component" value="Chromosome"/>
</dbReference>
<gene>
    <name evidence="3" type="ORF">Natoc_2484</name>
</gene>
<dbReference type="OrthoDB" id="157634at2157"/>
<dbReference type="STRING" id="694430.Natoc_2484"/>
<feature type="domain" description="DUF7573" evidence="2">
    <location>
        <begin position="43"/>
        <end position="78"/>
    </location>
</feature>
<dbReference type="GeneID" id="14404168"/>
<proteinExistence type="predicted"/>
<dbReference type="eggNOG" id="arCOG06320">
    <property type="taxonomic scope" value="Archaea"/>
</dbReference>
<feature type="region of interest" description="Disordered" evidence="1">
    <location>
        <begin position="1"/>
        <end position="41"/>
    </location>
</feature>
<dbReference type="HOGENOM" id="CLU_170809_1_0_2"/>
<evidence type="ECO:0000259" key="2">
    <source>
        <dbReference type="Pfam" id="PF24458"/>
    </source>
</evidence>
<sequence length="78" mass="8743">MTEDETLSAFTGSTEHGDRSEDGRSVDEPEPDRGTETEAGTGLSTYAWGSYSCRRCDREVERVWRDDGAFVCPDCKSW</sequence>
<dbReference type="RefSeq" id="WP_015321699.1">
    <property type="nucleotide sequence ID" value="NC_019974.1"/>
</dbReference>
<dbReference type="InterPro" id="IPR055995">
    <property type="entry name" value="DUF7573"/>
</dbReference>
<organism evidence="3 4">
    <name type="scientific">Natronococcus occultus SP4</name>
    <dbReference type="NCBI Taxonomy" id="694430"/>
    <lineage>
        <taxon>Archaea</taxon>
        <taxon>Methanobacteriati</taxon>
        <taxon>Methanobacteriota</taxon>
        <taxon>Stenosarchaea group</taxon>
        <taxon>Halobacteria</taxon>
        <taxon>Halobacteriales</taxon>
        <taxon>Natrialbaceae</taxon>
        <taxon>Natronococcus</taxon>
    </lineage>
</organism>
<dbReference type="EMBL" id="CP003929">
    <property type="protein sequence ID" value="AGB38257.1"/>
    <property type="molecule type" value="Genomic_DNA"/>
</dbReference>
<accession>L0JYY6</accession>
<evidence type="ECO:0000313" key="4">
    <source>
        <dbReference type="Proteomes" id="UP000010878"/>
    </source>
</evidence>
<keyword evidence="4" id="KW-1185">Reference proteome</keyword>
<evidence type="ECO:0000256" key="1">
    <source>
        <dbReference type="SAM" id="MobiDB-lite"/>
    </source>
</evidence>
<evidence type="ECO:0000313" key="3">
    <source>
        <dbReference type="EMBL" id="AGB38257.1"/>
    </source>
</evidence>
<protein>
    <recommendedName>
        <fullName evidence="2">DUF7573 domain-containing protein</fullName>
    </recommendedName>
</protein>
<reference evidence="3 4" key="1">
    <citation type="submission" date="2012-11" db="EMBL/GenBank/DDBJ databases">
        <title>FINISHED of Natronococcus occultus SP4, DSM 3396.</title>
        <authorList>
            <consortium name="DOE Joint Genome Institute"/>
            <person name="Eisen J."/>
            <person name="Huntemann M."/>
            <person name="Wei C.-L."/>
            <person name="Han J."/>
            <person name="Detter J.C."/>
            <person name="Han C."/>
            <person name="Tapia R."/>
            <person name="Chen A."/>
            <person name="Kyrpides N."/>
            <person name="Mavromatis K."/>
            <person name="Markowitz V."/>
            <person name="Szeto E."/>
            <person name="Ivanova N."/>
            <person name="Mikhailova N."/>
            <person name="Ovchinnikova G."/>
            <person name="Pagani I."/>
            <person name="Pati A."/>
            <person name="Goodwin L."/>
            <person name="Nordberg H.P."/>
            <person name="Cantor M.N."/>
            <person name="Hua S.X."/>
            <person name="Woyke T."/>
            <person name="Eisen J."/>
            <person name="Klenk H.-P."/>
            <person name="Klenk H.-P."/>
        </authorList>
    </citation>
    <scope>NUCLEOTIDE SEQUENCE [LARGE SCALE GENOMIC DNA]</scope>
    <source>
        <strain evidence="3 4">SP4</strain>
    </source>
</reference>
<feature type="compositionally biased region" description="Basic and acidic residues" evidence="1">
    <location>
        <begin position="15"/>
        <end position="36"/>
    </location>
</feature>
<dbReference type="Pfam" id="PF24458">
    <property type="entry name" value="DUF7573"/>
    <property type="match status" value="1"/>
</dbReference>
<name>L0JYY6_9EURY</name>
<dbReference type="KEGG" id="nou:Natoc_2484"/>